<dbReference type="GO" id="GO:0051287">
    <property type="term" value="F:NAD binding"/>
    <property type="evidence" value="ECO:0007669"/>
    <property type="project" value="InterPro"/>
</dbReference>
<dbReference type="InterPro" id="IPR036220">
    <property type="entry name" value="UDP-Glc/GDP-Man_DH_C_sf"/>
</dbReference>
<dbReference type="EMBL" id="BMAY01000005">
    <property type="protein sequence ID" value="GFZ27071.1"/>
    <property type="molecule type" value="Genomic_DNA"/>
</dbReference>
<dbReference type="AlphaFoldDB" id="A0A916QGT5"/>
<dbReference type="SMART" id="SM00984">
    <property type="entry name" value="UDPG_MGDP_dh_C"/>
    <property type="match status" value="1"/>
</dbReference>
<dbReference type="InterPro" id="IPR014027">
    <property type="entry name" value="UDP-Glc/GDP-Man_DH_C"/>
</dbReference>
<dbReference type="Pfam" id="PF03720">
    <property type="entry name" value="UDPG_MGDP_dh_C"/>
    <property type="match status" value="1"/>
</dbReference>
<keyword evidence="3" id="KW-1185">Reference proteome</keyword>
<evidence type="ECO:0000259" key="1">
    <source>
        <dbReference type="SMART" id="SM00984"/>
    </source>
</evidence>
<dbReference type="Gene3D" id="3.40.50.720">
    <property type="entry name" value="NAD(P)-binding Rossmann-like Domain"/>
    <property type="match status" value="1"/>
</dbReference>
<evidence type="ECO:0000313" key="2">
    <source>
        <dbReference type="EMBL" id="GFZ27071.1"/>
    </source>
</evidence>
<dbReference type="SUPFAM" id="SSF52413">
    <property type="entry name" value="UDP-glucose/GDP-mannose dehydrogenase C-terminal domain"/>
    <property type="match status" value="1"/>
</dbReference>
<protein>
    <recommendedName>
        <fullName evidence="1">UDP-glucose/GDP-mannose dehydrogenase C-terminal domain-containing protein</fullName>
    </recommendedName>
</protein>
<dbReference type="PANTHER" id="PTHR43750:SF2">
    <property type="entry name" value="UDP-GLUCOSE 6-DEHYDROGENASE"/>
    <property type="match status" value="1"/>
</dbReference>
<reference evidence="2" key="1">
    <citation type="submission" date="2020-08" db="EMBL/GenBank/DDBJ databases">
        <title>Taxonomic study for Lactobacillus species isolated from hardwood bark.</title>
        <authorList>
            <person name="Tohno M."/>
            <person name="Tanizawa Y."/>
        </authorList>
    </citation>
    <scope>NUCLEOTIDE SEQUENCE</scope>
    <source>
        <strain evidence="2">B40</strain>
    </source>
</reference>
<sequence>MPKDSKQLATSFGKTPHSLIRSVIKSIEIRKQFIAKKIKDTNSDVVGIYRLTMKKNSDNFRSSAIMKVIEYLKKQKIQLIIYEPLIRKNCFKGIRVLNDLELFKTKSDLIVTNRNDSQLNDVKHKVYTRDIYLRD</sequence>
<evidence type="ECO:0000313" key="3">
    <source>
        <dbReference type="Proteomes" id="UP000677218"/>
    </source>
</evidence>
<proteinExistence type="predicted"/>
<dbReference type="PANTHER" id="PTHR43750">
    <property type="entry name" value="UDP-GLUCOSE 6-DEHYDROGENASE TUAD"/>
    <property type="match status" value="1"/>
</dbReference>
<dbReference type="RefSeq" id="WP_308778600.1">
    <property type="nucleotide sequence ID" value="NZ_BMAY01000005.1"/>
</dbReference>
<name>A0A916QGT5_9LACO</name>
<comment type="caution">
    <text evidence="2">The sequence shown here is derived from an EMBL/GenBank/DDBJ whole genome shotgun (WGS) entry which is preliminary data.</text>
</comment>
<accession>A0A916QGT5</accession>
<feature type="domain" description="UDP-glucose/GDP-mannose dehydrogenase C-terminal" evidence="1">
    <location>
        <begin position="47"/>
        <end position="134"/>
    </location>
</feature>
<organism evidence="2 3">
    <name type="scientific">Lactobacillus corticis</name>
    <dbReference type="NCBI Taxonomy" id="2201249"/>
    <lineage>
        <taxon>Bacteria</taxon>
        <taxon>Bacillati</taxon>
        <taxon>Bacillota</taxon>
        <taxon>Bacilli</taxon>
        <taxon>Lactobacillales</taxon>
        <taxon>Lactobacillaceae</taxon>
        <taxon>Lactobacillus</taxon>
    </lineage>
</organism>
<gene>
    <name evidence="2" type="ORF">LCB40_09510</name>
</gene>
<dbReference type="GO" id="GO:0016616">
    <property type="term" value="F:oxidoreductase activity, acting on the CH-OH group of donors, NAD or NADP as acceptor"/>
    <property type="evidence" value="ECO:0007669"/>
    <property type="project" value="InterPro"/>
</dbReference>
<dbReference type="Proteomes" id="UP000677218">
    <property type="component" value="Unassembled WGS sequence"/>
</dbReference>